<proteinExistence type="predicted"/>
<accession>A0AAV5U7F4</accession>
<protein>
    <recommendedName>
        <fullName evidence="3">G protein-coupled receptor</fullName>
    </recommendedName>
</protein>
<reference evidence="1" key="1">
    <citation type="submission" date="2023-10" db="EMBL/GenBank/DDBJ databases">
        <title>Genome assembly of Pristionchus species.</title>
        <authorList>
            <person name="Yoshida K."/>
            <person name="Sommer R.J."/>
        </authorList>
    </citation>
    <scope>NUCLEOTIDE SEQUENCE</scope>
    <source>
        <strain evidence="1">RS0144</strain>
    </source>
</reference>
<name>A0AAV5U7F4_9BILA</name>
<keyword evidence="2" id="KW-1185">Reference proteome</keyword>
<feature type="non-terminal residue" evidence="1">
    <location>
        <position position="1"/>
    </location>
</feature>
<evidence type="ECO:0000313" key="1">
    <source>
        <dbReference type="EMBL" id="GMT02322.1"/>
    </source>
</evidence>
<evidence type="ECO:0008006" key="3">
    <source>
        <dbReference type="Google" id="ProtNLM"/>
    </source>
</evidence>
<comment type="caution">
    <text evidence="1">The sequence shown here is derived from an EMBL/GenBank/DDBJ whole genome shotgun (WGS) entry which is preliminary data.</text>
</comment>
<dbReference type="AlphaFoldDB" id="A0AAV5U7F4"/>
<dbReference type="EMBL" id="BTSX01000005">
    <property type="protein sequence ID" value="GMT02322.1"/>
    <property type="molecule type" value="Genomic_DNA"/>
</dbReference>
<sequence>IQKANLSHTNNLFNTSFRYCFSSRIRCSRLSICDWKPRSYDGYSSVCVVEGIFYEFVCLFIIWTAALNDPIWFCDYFIYSATSQILQFAQRIASVRM</sequence>
<evidence type="ECO:0000313" key="2">
    <source>
        <dbReference type="Proteomes" id="UP001432027"/>
    </source>
</evidence>
<gene>
    <name evidence="1" type="ORF">PENTCL1PPCAC_24496</name>
</gene>
<dbReference type="Proteomes" id="UP001432027">
    <property type="component" value="Unassembled WGS sequence"/>
</dbReference>
<organism evidence="1 2">
    <name type="scientific">Pristionchus entomophagus</name>
    <dbReference type="NCBI Taxonomy" id="358040"/>
    <lineage>
        <taxon>Eukaryota</taxon>
        <taxon>Metazoa</taxon>
        <taxon>Ecdysozoa</taxon>
        <taxon>Nematoda</taxon>
        <taxon>Chromadorea</taxon>
        <taxon>Rhabditida</taxon>
        <taxon>Rhabditina</taxon>
        <taxon>Diplogasteromorpha</taxon>
        <taxon>Diplogasteroidea</taxon>
        <taxon>Neodiplogasteridae</taxon>
        <taxon>Pristionchus</taxon>
    </lineage>
</organism>